<keyword evidence="3" id="KW-1185">Reference proteome</keyword>
<feature type="chain" id="PRO_5004023572" description="Secreted protein" evidence="1">
    <location>
        <begin position="17"/>
        <end position="71"/>
    </location>
</feature>
<accession>M2R4G7</accession>
<gene>
    <name evidence="2" type="ORF">CERSUDRAFT_87138</name>
</gene>
<reference evidence="2 3" key="1">
    <citation type="journal article" date="2012" name="Proc. Natl. Acad. Sci. U.S.A.">
        <title>Comparative genomics of Ceriporiopsis subvermispora and Phanerochaete chrysosporium provide insight into selective ligninolysis.</title>
        <authorList>
            <person name="Fernandez-Fueyo E."/>
            <person name="Ruiz-Duenas F.J."/>
            <person name="Ferreira P."/>
            <person name="Floudas D."/>
            <person name="Hibbett D.S."/>
            <person name="Canessa P."/>
            <person name="Larrondo L.F."/>
            <person name="James T.Y."/>
            <person name="Seelenfreund D."/>
            <person name="Lobos S."/>
            <person name="Polanco R."/>
            <person name="Tello M."/>
            <person name="Honda Y."/>
            <person name="Watanabe T."/>
            <person name="Watanabe T."/>
            <person name="Ryu J.S."/>
            <person name="Kubicek C.P."/>
            <person name="Schmoll M."/>
            <person name="Gaskell J."/>
            <person name="Hammel K.E."/>
            <person name="St John F.J."/>
            <person name="Vanden Wymelenberg A."/>
            <person name="Sabat G."/>
            <person name="Splinter BonDurant S."/>
            <person name="Syed K."/>
            <person name="Yadav J.S."/>
            <person name="Doddapaneni H."/>
            <person name="Subramanian V."/>
            <person name="Lavin J.L."/>
            <person name="Oguiza J.A."/>
            <person name="Perez G."/>
            <person name="Pisabarro A.G."/>
            <person name="Ramirez L."/>
            <person name="Santoyo F."/>
            <person name="Master E."/>
            <person name="Coutinho P.M."/>
            <person name="Henrissat B."/>
            <person name="Lombard V."/>
            <person name="Magnuson J.K."/>
            <person name="Kuees U."/>
            <person name="Hori C."/>
            <person name="Igarashi K."/>
            <person name="Samejima M."/>
            <person name="Held B.W."/>
            <person name="Barry K.W."/>
            <person name="LaButti K.M."/>
            <person name="Lapidus A."/>
            <person name="Lindquist E.A."/>
            <person name="Lucas S.M."/>
            <person name="Riley R."/>
            <person name="Salamov A.A."/>
            <person name="Hoffmeister D."/>
            <person name="Schwenk D."/>
            <person name="Hadar Y."/>
            <person name="Yarden O."/>
            <person name="de Vries R.P."/>
            <person name="Wiebenga A."/>
            <person name="Stenlid J."/>
            <person name="Eastwood D."/>
            <person name="Grigoriev I.V."/>
            <person name="Berka R.M."/>
            <person name="Blanchette R.A."/>
            <person name="Kersten P."/>
            <person name="Martinez A.T."/>
            <person name="Vicuna R."/>
            <person name="Cullen D."/>
        </authorList>
    </citation>
    <scope>NUCLEOTIDE SEQUENCE [LARGE SCALE GENOMIC DNA]</scope>
    <source>
        <strain evidence="2 3">B</strain>
    </source>
</reference>
<keyword evidence="1" id="KW-0732">Signal</keyword>
<dbReference type="Proteomes" id="UP000016930">
    <property type="component" value="Unassembled WGS sequence"/>
</dbReference>
<organism evidence="2 3">
    <name type="scientific">Ceriporiopsis subvermispora (strain B)</name>
    <name type="common">White-rot fungus</name>
    <name type="synonym">Gelatoporia subvermispora</name>
    <dbReference type="NCBI Taxonomy" id="914234"/>
    <lineage>
        <taxon>Eukaryota</taxon>
        <taxon>Fungi</taxon>
        <taxon>Dikarya</taxon>
        <taxon>Basidiomycota</taxon>
        <taxon>Agaricomycotina</taxon>
        <taxon>Agaricomycetes</taxon>
        <taxon>Polyporales</taxon>
        <taxon>Gelatoporiaceae</taxon>
        <taxon>Gelatoporia</taxon>
    </lineage>
</organism>
<evidence type="ECO:0008006" key="4">
    <source>
        <dbReference type="Google" id="ProtNLM"/>
    </source>
</evidence>
<name>M2R4G7_CERS8</name>
<sequence length="71" mass="7562">MTSAVLQLSIYLCVSGRYLTARCVCRSSSESCNFLKGNAGQAMHVTRAATDTPASQGALFSRVAVLSAYRI</sequence>
<proteinExistence type="predicted"/>
<protein>
    <recommendedName>
        <fullName evidence="4">Secreted protein</fullName>
    </recommendedName>
</protein>
<feature type="signal peptide" evidence="1">
    <location>
        <begin position="1"/>
        <end position="16"/>
    </location>
</feature>
<dbReference type="AlphaFoldDB" id="M2R4G7"/>
<evidence type="ECO:0000256" key="1">
    <source>
        <dbReference type="SAM" id="SignalP"/>
    </source>
</evidence>
<dbReference type="EMBL" id="KB445805">
    <property type="protein sequence ID" value="EMD33811.1"/>
    <property type="molecule type" value="Genomic_DNA"/>
</dbReference>
<evidence type="ECO:0000313" key="2">
    <source>
        <dbReference type="EMBL" id="EMD33811.1"/>
    </source>
</evidence>
<dbReference type="HOGENOM" id="CLU_2739791_0_0_1"/>
<evidence type="ECO:0000313" key="3">
    <source>
        <dbReference type="Proteomes" id="UP000016930"/>
    </source>
</evidence>